<keyword evidence="4" id="KW-0456">Lyase</keyword>
<dbReference type="EMBL" id="FWZX01000007">
    <property type="protein sequence ID" value="SMF21545.1"/>
    <property type="molecule type" value="Genomic_DNA"/>
</dbReference>
<dbReference type="InterPro" id="IPR001926">
    <property type="entry name" value="TrpB-like_PALP"/>
</dbReference>
<dbReference type="InterPro" id="IPR027278">
    <property type="entry name" value="ACCD_DCysDesulf"/>
</dbReference>
<dbReference type="InterPro" id="IPR036052">
    <property type="entry name" value="TrpB-like_PALP_sf"/>
</dbReference>
<dbReference type="GO" id="GO:0009097">
    <property type="term" value="P:isoleucine biosynthetic process"/>
    <property type="evidence" value="ECO:0007669"/>
    <property type="project" value="TreeGrafter"/>
</dbReference>
<dbReference type="PANTHER" id="PTHR48078">
    <property type="entry name" value="THREONINE DEHYDRATASE, MITOCHONDRIAL-RELATED"/>
    <property type="match status" value="1"/>
</dbReference>
<comment type="cofactor">
    <cofactor evidence="1">
        <name>pyridoxal 5'-phosphate</name>
        <dbReference type="ChEBI" id="CHEBI:597326"/>
    </cofactor>
</comment>
<evidence type="ECO:0000313" key="6">
    <source>
        <dbReference type="EMBL" id="SMF21545.1"/>
    </source>
</evidence>
<evidence type="ECO:0000256" key="3">
    <source>
        <dbReference type="ARBA" id="ARBA00022898"/>
    </source>
</evidence>
<dbReference type="PANTHER" id="PTHR48078:SF7">
    <property type="entry name" value="BLL6502 PROTEIN"/>
    <property type="match status" value="1"/>
</dbReference>
<dbReference type="Gene3D" id="3.40.50.1100">
    <property type="match status" value="2"/>
</dbReference>
<name>A0A1Y6BNQ8_9PROT</name>
<dbReference type="GO" id="GO:0003941">
    <property type="term" value="F:L-serine ammonia-lyase activity"/>
    <property type="evidence" value="ECO:0007669"/>
    <property type="project" value="TreeGrafter"/>
</dbReference>
<evidence type="ECO:0000256" key="2">
    <source>
        <dbReference type="ARBA" id="ARBA00008639"/>
    </source>
</evidence>
<dbReference type="Proteomes" id="UP000192917">
    <property type="component" value="Unassembled WGS sequence"/>
</dbReference>
<reference evidence="6 7" key="1">
    <citation type="submission" date="2017-04" db="EMBL/GenBank/DDBJ databases">
        <authorList>
            <person name="Afonso C.L."/>
            <person name="Miller P.J."/>
            <person name="Scott M.A."/>
            <person name="Spackman E."/>
            <person name="Goraichik I."/>
            <person name="Dimitrov K.M."/>
            <person name="Suarez D.L."/>
            <person name="Swayne D.E."/>
        </authorList>
    </citation>
    <scope>NUCLEOTIDE SEQUENCE [LARGE SCALE GENOMIC DNA]</scope>
    <source>
        <strain evidence="6 7">USBA 355</strain>
    </source>
</reference>
<dbReference type="PIRSF" id="PIRSF006278">
    <property type="entry name" value="ACCD_DCysDesulf"/>
    <property type="match status" value="1"/>
</dbReference>
<proteinExistence type="inferred from homology"/>
<dbReference type="STRING" id="560819.SAMN05428998_107108"/>
<dbReference type="GO" id="GO:0006565">
    <property type="term" value="P:L-serine catabolic process"/>
    <property type="evidence" value="ECO:0007669"/>
    <property type="project" value="TreeGrafter"/>
</dbReference>
<dbReference type="AlphaFoldDB" id="A0A1Y6BNQ8"/>
<sequence length="323" mass="33955">MDRLPTLEEIEAAAAIVYRHLPPTPQYAWPLLAEALGCRVWVKHENHTPTGAFKVRGGVVYLERLRQRLPAVRGVATATRGNHGQSVAFAAAAHGLEARVYVPHGNSVEKNAAMRAFGARLVEAGGDFQEARETAIAEAERDGLHMLPSFHPDLVAGVASYPAELFRAVPDLDAVYVPVGLGSGLCATLAARDALSPATEVIGVVSTEAQAYRLSFEAGEPVSTNSAATVLADGMACRVPEPDAVALINAGAARILAVGDGEVAEAMRSLYRATHNLAEGAGAAALAALAQERERQRGRRVAVMLTGGNVDAELFVRVLSGTL</sequence>
<accession>A0A1Y6BNQ8</accession>
<feature type="domain" description="Tryptophan synthase beta chain-like PALP" evidence="5">
    <location>
        <begin position="20"/>
        <end position="307"/>
    </location>
</feature>
<dbReference type="SUPFAM" id="SSF53686">
    <property type="entry name" value="Tryptophan synthase beta subunit-like PLP-dependent enzymes"/>
    <property type="match status" value="1"/>
</dbReference>
<evidence type="ECO:0000256" key="4">
    <source>
        <dbReference type="ARBA" id="ARBA00023239"/>
    </source>
</evidence>
<dbReference type="RefSeq" id="WP_085122811.1">
    <property type="nucleotide sequence ID" value="NZ_FWZX01000007.1"/>
</dbReference>
<dbReference type="Pfam" id="PF00291">
    <property type="entry name" value="PALP"/>
    <property type="match status" value="1"/>
</dbReference>
<dbReference type="NCBIfam" id="NF004771">
    <property type="entry name" value="PRK06110.1"/>
    <property type="match status" value="1"/>
</dbReference>
<organism evidence="6 7">
    <name type="scientific">Tistlia consotensis USBA 355</name>
    <dbReference type="NCBI Taxonomy" id="560819"/>
    <lineage>
        <taxon>Bacteria</taxon>
        <taxon>Pseudomonadati</taxon>
        <taxon>Pseudomonadota</taxon>
        <taxon>Alphaproteobacteria</taxon>
        <taxon>Rhodospirillales</taxon>
        <taxon>Rhodovibrionaceae</taxon>
        <taxon>Tistlia</taxon>
    </lineage>
</organism>
<evidence type="ECO:0000313" key="7">
    <source>
        <dbReference type="Proteomes" id="UP000192917"/>
    </source>
</evidence>
<comment type="similarity">
    <text evidence="2">Belongs to the ACC deaminase/D-cysteine desulfhydrase family.</text>
</comment>
<gene>
    <name evidence="6" type="ORF">SAMN05428998_107108</name>
</gene>
<dbReference type="GO" id="GO:0006567">
    <property type="term" value="P:L-threonine catabolic process"/>
    <property type="evidence" value="ECO:0007669"/>
    <property type="project" value="TreeGrafter"/>
</dbReference>
<evidence type="ECO:0000256" key="1">
    <source>
        <dbReference type="ARBA" id="ARBA00001933"/>
    </source>
</evidence>
<dbReference type="GO" id="GO:0016846">
    <property type="term" value="F:carbon-sulfur lyase activity"/>
    <property type="evidence" value="ECO:0007669"/>
    <property type="project" value="UniProtKB-ARBA"/>
</dbReference>
<dbReference type="InterPro" id="IPR050147">
    <property type="entry name" value="Ser/Thr_Dehydratase"/>
</dbReference>
<dbReference type="GO" id="GO:0004794">
    <property type="term" value="F:threonine deaminase activity"/>
    <property type="evidence" value="ECO:0007669"/>
    <property type="project" value="TreeGrafter"/>
</dbReference>
<keyword evidence="7" id="KW-1185">Reference proteome</keyword>
<evidence type="ECO:0000259" key="5">
    <source>
        <dbReference type="Pfam" id="PF00291"/>
    </source>
</evidence>
<protein>
    <submittedName>
        <fullName evidence="6">Threonine dehydratase</fullName>
    </submittedName>
</protein>
<keyword evidence="3" id="KW-0663">Pyridoxal phosphate</keyword>